<evidence type="ECO:0000256" key="2">
    <source>
        <dbReference type="ARBA" id="ARBA00022714"/>
    </source>
</evidence>
<dbReference type="InterPro" id="IPR015879">
    <property type="entry name" value="Ring_hydroxy_dOase_asu_C_dom"/>
</dbReference>
<keyword evidence="8" id="KW-0520">NAD</keyword>
<keyword evidence="4" id="KW-0223">Dioxygenase</keyword>
<evidence type="ECO:0000313" key="11">
    <source>
        <dbReference type="EMBL" id="CAB4836856.1"/>
    </source>
</evidence>
<dbReference type="GO" id="GO:0051537">
    <property type="term" value="F:2 iron, 2 sulfur cluster binding"/>
    <property type="evidence" value="ECO:0007669"/>
    <property type="project" value="UniProtKB-KW"/>
</dbReference>
<dbReference type="SUPFAM" id="SSF55961">
    <property type="entry name" value="Bet v1-like"/>
    <property type="match status" value="1"/>
</dbReference>
<reference evidence="10" key="1">
    <citation type="submission" date="2020-05" db="EMBL/GenBank/DDBJ databases">
        <authorList>
            <person name="Chiriac C."/>
            <person name="Salcher M."/>
            <person name="Ghai R."/>
            <person name="Kavagutti S V."/>
        </authorList>
    </citation>
    <scope>NUCLEOTIDE SEQUENCE</scope>
</reference>
<dbReference type="GO" id="GO:0005506">
    <property type="term" value="F:iron ion binding"/>
    <property type="evidence" value="ECO:0007669"/>
    <property type="project" value="InterPro"/>
</dbReference>
<dbReference type="PROSITE" id="PS51296">
    <property type="entry name" value="RIESKE"/>
    <property type="match status" value="1"/>
</dbReference>
<dbReference type="InterPro" id="IPR015881">
    <property type="entry name" value="ARHD_Rieske_2Fe_2S"/>
</dbReference>
<dbReference type="Pfam" id="PF00355">
    <property type="entry name" value="Rieske"/>
    <property type="match status" value="1"/>
</dbReference>
<dbReference type="GO" id="GO:0051213">
    <property type="term" value="F:dioxygenase activity"/>
    <property type="evidence" value="ECO:0007669"/>
    <property type="project" value="UniProtKB-KW"/>
</dbReference>
<evidence type="ECO:0000256" key="6">
    <source>
        <dbReference type="ARBA" id="ARBA00023004"/>
    </source>
</evidence>
<dbReference type="PANTHER" id="PTHR43756">
    <property type="entry name" value="CHOLINE MONOOXYGENASE, CHLOROPLASTIC"/>
    <property type="match status" value="1"/>
</dbReference>
<gene>
    <name evidence="10" type="ORF">UFOPK2754_01121</name>
    <name evidence="11" type="ORF">UFOPK3139_03301</name>
    <name evidence="12" type="ORF">UFOPK3543_03244</name>
    <name evidence="13" type="ORF">UFOPK3967_00426</name>
</gene>
<evidence type="ECO:0000256" key="7">
    <source>
        <dbReference type="ARBA" id="ARBA00023014"/>
    </source>
</evidence>
<dbReference type="EMBL" id="CAEZYR010000033">
    <property type="protein sequence ID" value="CAB4740392.1"/>
    <property type="molecule type" value="Genomic_DNA"/>
</dbReference>
<keyword evidence="2" id="KW-0001">2Fe-2S</keyword>
<evidence type="ECO:0000256" key="8">
    <source>
        <dbReference type="ARBA" id="ARBA00023027"/>
    </source>
</evidence>
<dbReference type="SUPFAM" id="SSF50022">
    <property type="entry name" value="ISP domain"/>
    <property type="match status" value="1"/>
</dbReference>
<evidence type="ECO:0000256" key="4">
    <source>
        <dbReference type="ARBA" id="ARBA00022964"/>
    </source>
</evidence>
<dbReference type="InterPro" id="IPR036922">
    <property type="entry name" value="Rieske_2Fe-2S_sf"/>
</dbReference>
<accession>A0A6J6SZT4</accession>
<keyword evidence="7" id="KW-0411">Iron-sulfur</keyword>
<dbReference type="AlphaFoldDB" id="A0A6J6SZT4"/>
<dbReference type="Pfam" id="PF00848">
    <property type="entry name" value="Ring_hydroxyl_A"/>
    <property type="match status" value="1"/>
</dbReference>
<dbReference type="Gene3D" id="3.90.380.10">
    <property type="entry name" value="Naphthalene 1,2-dioxygenase Alpha Subunit, Chain A, domain 1"/>
    <property type="match status" value="1"/>
</dbReference>
<organism evidence="10">
    <name type="scientific">freshwater metagenome</name>
    <dbReference type="NCBI Taxonomy" id="449393"/>
    <lineage>
        <taxon>unclassified sequences</taxon>
        <taxon>metagenomes</taxon>
        <taxon>ecological metagenomes</taxon>
    </lineage>
</organism>
<dbReference type="InterPro" id="IPR017941">
    <property type="entry name" value="Rieske_2Fe-2S"/>
</dbReference>
<evidence type="ECO:0000313" key="10">
    <source>
        <dbReference type="EMBL" id="CAB4740392.1"/>
    </source>
</evidence>
<dbReference type="EMBL" id="CAFBOS010000016">
    <property type="protein sequence ID" value="CAB4982139.1"/>
    <property type="molecule type" value="Genomic_DNA"/>
</dbReference>
<proteinExistence type="inferred from homology"/>
<name>A0A6J6SZT4_9ZZZZ</name>
<evidence type="ECO:0000256" key="1">
    <source>
        <dbReference type="ARBA" id="ARBA00008751"/>
    </source>
</evidence>
<dbReference type="PROSITE" id="PS00570">
    <property type="entry name" value="RING_HYDROXYL_ALPHA"/>
    <property type="match status" value="1"/>
</dbReference>
<dbReference type="CDD" id="cd03469">
    <property type="entry name" value="Rieske_RO_Alpha_N"/>
    <property type="match status" value="1"/>
</dbReference>
<dbReference type="PRINTS" id="PR00090">
    <property type="entry name" value="RNGDIOXGNASE"/>
</dbReference>
<evidence type="ECO:0000313" key="12">
    <source>
        <dbReference type="EMBL" id="CAB4940878.1"/>
    </source>
</evidence>
<evidence type="ECO:0000256" key="5">
    <source>
        <dbReference type="ARBA" id="ARBA00023002"/>
    </source>
</evidence>
<dbReference type="Gene3D" id="2.102.10.10">
    <property type="entry name" value="Rieske [2Fe-2S] iron-sulphur domain"/>
    <property type="match status" value="1"/>
</dbReference>
<dbReference type="InterPro" id="IPR001663">
    <property type="entry name" value="Rng_hydr_dOase-A"/>
</dbReference>
<evidence type="ECO:0000256" key="3">
    <source>
        <dbReference type="ARBA" id="ARBA00022723"/>
    </source>
</evidence>
<protein>
    <submittedName>
        <fullName evidence="10">Unannotated protein</fullName>
    </submittedName>
</protein>
<keyword evidence="6" id="KW-0408">Iron</keyword>
<feature type="domain" description="Rieske" evidence="9">
    <location>
        <begin position="54"/>
        <end position="160"/>
    </location>
</feature>
<dbReference type="PANTHER" id="PTHR43756:SF1">
    <property type="entry name" value="3-PHENYLPROPIONATE_CINNAMIC ACID DIOXYGENASE SUBUNIT ALPHA"/>
    <property type="match status" value="1"/>
</dbReference>
<evidence type="ECO:0000259" key="9">
    <source>
        <dbReference type="PROSITE" id="PS51296"/>
    </source>
</evidence>
<comment type="similarity">
    <text evidence="1">Belongs to the bacterial ring-hydroxylating dioxygenase alpha subunit family.</text>
</comment>
<keyword evidence="3" id="KW-0479">Metal-binding</keyword>
<sequence>MEREAALGLMRRAVDVGVNVWPEMAERHMEVPLDYFSDPATFAKEKALYERSPLALIASSEIANANDFVVRNAVGRSVLVTRDEDGRAHAYLNYCRHRGAEPAHGCGNARRFTCPYHGWVYDPKGALVGLPLRDRHDNLDLGNYGLVELPSEERHGFVWVVLQRDLPIDVAAHLGALDDEIGRLGCDKMRYYPSHEEARIDANWKAVAEGLLEGIHVPIVHAQTFNLNPQAANVDLAYYDGFGPHVRWGLGLFDHDGATQLRATPEAEWKPDEAIGNIWLLSPGLLLANELYGIIYATLTPGSHPGESFFRYGWLSPVSEAPAGMPSPEQLADRARRAVYEDLAVWEGCGRGLAKGQHSHELIGRNEKGLQLFHEGLARETGYTGLRYV</sequence>
<dbReference type="EMBL" id="CAFBMH010000231">
    <property type="protein sequence ID" value="CAB4940878.1"/>
    <property type="molecule type" value="Genomic_DNA"/>
</dbReference>
<evidence type="ECO:0000313" key="13">
    <source>
        <dbReference type="EMBL" id="CAB4982139.1"/>
    </source>
</evidence>
<dbReference type="EMBL" id="CAFABA010000249">
    <property type="protein sequence ID" value="CAB4836856.1"/>
    <property type="molecule type" value="Genomic_DNA"/>
</dbReference>
<keyword evidence="5" id="KW-0560">Oxidoreductase</keyword>